<evidence type="ECO:0000313" key="2">
    <source>
        <dbReference type="Proteomes" id="UP000005636"/>
    </source>
</evidence>
<dbReference type="Proteomes" id="UP000005636">
    <property type="component" value="Chromosome"/>
</dbReference>
<keyword evidence="2" id="KW-1185">Reference proteome</keyword>
<accession>A0ABM5MM39</accession>
<evidence type="ECO:0000313" key="1">
    <source>
        <dbReference type="EMBL" id="AEV20779.1"/>
    </source>
</evidence>
<proteinExistence type="predicted"/>
<name>A0ABM5MM39_GEOTH</name>
<reference evidence="1 2" key="1">
    <citation type="submission" date="2011-11" db="EMBL/GenBank/DDBJ databases">
        <title>Complete genome sequence of thermophilic Geobacillus thermoleovorans CCB_US3_UF5.</title>
        <authorList>
            <person name="Muhd Sakaff M.K.L."/>
            <person name="Abdul Rahman A.Y."/>
            <person name="Saito J.A."/>
            <person name="Hou S."/>
            <person name="Alam M."/>
        </authorList>
    </citation>
    <scope>NUCLEOTIDE SEQUENCE [LARGE SCALE GENOMIC DNA]</scope>
    <source>
        <strain evidence="1 2">CCB_US3_UF5</strain>
    </source>
</reference>
<evidence type="ECO:0008006" key="3">
    <source>
        <dbReference type="Google" id="ProtNLM"/>
    </source>
</evidence>
<gene>
    <name evidence="1" type="ORF">GTCCBUS3UF5_34780</name>
</gene>
<dbReference type="EMBL" id="CP003125">
    <property type="protein sequence ID" value="AEV20779.1"/>
    <property type="molecule type" value="Genomic_DNA"/>
</dbReference>
<sequence length="45" mass="5604">MNLAKFRKDYYNTIFYCRILHLYFKWGTMEKLGQKMQKQKTPPRS</sequence>
<organism evidence="1 2">
    <name type="scientific">Geobacillus thermoleovorans CCB_US3_UF5</name>
    <dbReference type="NCBI Taxonomy" id="1111068"/>
    <lineage>
        <taxon>Bacteria</taxon>
        <taxon>Bacillati</taxon>
        <taxon>Bacillota</taxon>
        <taxon>Bacilli</taxon>
        <taxon>Bacillales</taxon>
        <taxon>Anoxybacillaceae</taxon>
        <taxon>Geobacillus</taxon>
        <taxon>Geobacillus thermoleovorans group</taxon>
    </lineage>
</organism>
<protein>
    <recommendedName>
        <fullName evidence="3">Transposase</fullName>
    </recommendedName>
</protein>